<dbReference type="NCBIfam" id="NF006629">
    <property type="entry name" value="PRK09198.1"/>
    <property type="match status" value="1"/>
</dbReference>
<evidence type="ECO:0000259" key="8">
    <source>
        <dbReference type="Pfam" id="PF04095"/>
    </source>
</evidence>
<evidence type="ECO:0000256" key="6">
    <source>
        <dbReference type="ARBA" id="ARBA00035024"/>
    </source>
</evidence>
<dbReference type="InterPro" id="IPR036068">
    <property type="entry name" value="Nicotinate_pribotase-like_C"/>
</dbReference>
<evidence type="ECO:0000256" key="3">
    <source>
        <dbReference type="ARBA" id="ARBA00022676"/>
    </source>
</evidence>
<name>A0A8S5ULL3_9CAUD</name>
<accession>A0A8S5ULL3</accession>
<dbReference type="EC" id="2.4.2.12" evidence="6"/>
<organism evidence="9">
    <name type="scientific">Myoviridae sp. ctCo31</name>
    <dbReference type="NCBI Taxonomy" id="2825053"/>
    <lineage>
        <taxon>Viruses</taxon>
        <taxon>Duplodnaviria</taxon>
        <taxon>Heunggongvirae</taxon>
        <taxon>Uroviricota</taxon>
        <taxon>Caudoviricetes</taxon>
    </lineage>
</organism>
<dbReference type="GO" id="GO:0009435">
    <property type="term" value="P:NAD+ biosynthetic process"/>
    <property type="evidence" value="ECO:0007669"/>
    <property type="project" value="InterPro"/>
</dbReference>
<evidence type="ECO:0000256" key="1">
    <source>
        <dbReference type="ARBA" id="ARBA00010897"/>
    </source>
</evidence>
<evidence type="ECO:0000256" key="4">
    <source>
        <dbReference type="ARBA" id="ARBA00022679"/>
    </source>
</evidence>
<evidence type="ECO:0000256" key="7">
    <source>
        <dbReference type="ARBA" id="ARBA00035036"/>
    </source>
</evidence>
<dbReference type="PANTHER" id="PTHR43816:SF1">
    <property type="entry name" value="NICOTINAMIDE PHOSPHORIBOSYLTRANSFERASE"/>
    <property type="match status" value="1"/>
</dbReference>
<dbReference type="SUPFAM" id="SSF51690">
    <property type="entry name" value="Nicotinate/Quinolinate PRTase C-terminal domain-like"/>
    <property type="match status" value="1"/>
</dbReference>
<dbReference type="PANTHER" id="PTHR43816">
    <property type="entry name" value="NICOTINAMIDE PHOSPHORIBOSYLTRANSFERASE"/>
    <property type="match status" value="1"/>
</dbReference>
<dbReference type="InterPro" id="IPR013785">
    <property type="entry name" value="Aldolase_TIM"/>
</dbReference>
<reference evidence="9" key="1">
    <citation type="journal article" date="2021" name="Proc. Natl. Acad. Sci. U.S.A.">
        <title>A Catalog of Tens of Thousands of Viruses from Human Metagenomes Reveals Hidden Associations with Chronic Diseases.</title>
        <authorList>
            <person name="Tisza M.J."/>
            <person name="Buck C.B."/>
        </authorList>
    </citation>
    <scope>NUCLEOTIDE SEQUENCE</scope>
    <source>
        <strain evidence="9">CtCo31</strain>
    </source>
</reference>
<keyword evidence="2" id="KW-0662">Pyridine nucleotide biosynthesis</keyword>
<comment type="pathway">
    <text evidence="5">Cofactor biosynthesis; NAD(+) biosynthesis; nicotinamide D-ribonucleotide from 5-phospho-alpha-D-ribose 1-diphosphate and nicotinamide: step 1/1.</text>
</comment>
<dbReference type="GO" id="GO:0047280">
    <property type="term" value="F:nicotinamide phosphoribosyltransferase activity"/>
    <property type="evidence" value="ECO:0007669"/>
    <property type="project" value="UniProtKB-EC"/>
</dbReference>
<dbReference type="Gene3D" id="3.20.20.70">
    <property type="entry name" value="Aldolase class I"/>
    <property type="match status" value="1"/>
</dbReference>
<keyword evidence="3 9" id="KW-0328">Glycosyltransferase</keyword>
<proteinExistence type="inferred from homology"/>
<dbReference type="EMBL" id="BK016109">
    <property type="protein sequence ID" value="DAF95393.1"/>
    <property type="molecule type" value="Genomic_DNA"/>
</dbReference>
<keyword evidence="4" id="KW-0808">Transferase</keyword>
<evidence type="ECO:0000256" key="2">
    <source>
        <dbReference type="ARBA" id="ARBA00022642"/>
    </source>
</evidence>
<sequence>MTIENTHPKFYWLTNYFETLISCTTWQPMTSASISLAYRKIFEKYSEETCDNNNHIMFQGHDFSMRGMSSLESAELSGLGHLVSFVGTDTIPAITAAEKYYNAEGLVGTSIPATEHSVMSSHGLDDKKTFEFLLDLYKEGIFSVVSDTYDFWNVVENVLPALKDKILNREGKLVIRPDSGDPVEIICGVDLSEAFNFNSLKEAFNYYVNSPVFGPKYCIIKDDIYLVTSTNIFEPSFKLVTNEPYVKGLIQCLYETFGGYINDKGYKVLDPHIGAIYGDSITLERAEQILDRLKEKGFASSNIVLGIGSYTFQYNTRDTFGFAIKATSAIINGKEVPIFKDPKTDSGMKKSQKGRVKVLNSETFVDNLSKGQDEGGKLELVFENGKLIKEYSFEDVRRNNRMN</sequence>
<feature type="domain" description="Nicotinate/nicotinamide phosphoribosyltransferase" evidence="8">
    <location>
        <begin position="58"/>
        <end position="368"/>
    </location>
</feature>
<evidence type="ECO:0000256" key="5">
    <source>
        <dbReference type="ARBA" id="ARBA00035007"/>
    </source>
</evidence>
<dbReference type="InterPro" id="IPR016471">
    <property type="entry name" value="Nicotinamide_PRibTrfase"/>
</dbReference>
<dbReference type="Pfam" id="PF04095">
    <property type="entry name" value="NAPRTase"/>
    <property type="match status" value="1"/>
</dbReference>
<comment type="similarity">
    <text evidence="1">Belongs to the NAPRTase family.</text>
</comment>
<evidence type="ECO:0000313" key="9">
    <source>
        <dbReference type="EMBL" id="DAF95393.1"/>
    </source>
</evidence>
<dbReference type="InterPro" id="IPR041525">
    <property type="entry name" value="N/Namide_PRibTrfase"/>
</dbReference>
<protein>
    <recommendedName>
        <fullName evidence="7">Nicotinamide phosphoribosyltransferase</fullName>
        <ecNumber evidence="6">2.4.2.12</ecNumber>
    </recommendedName>
</protein>